<proteinExistence type="predicted"/>
<accession>A0A1G6HNF0</accession>
<name>A0A1G6HNF0_9BACL</name>
<evidence type="ECO:0000313" key="2">
    <source>
        <dbReference type="Proteomes" id="UP000199387"/>
    </source>
</evidence>
<protein>
    <submittedName>
        <fullName evidence="1">SEC-C motif-containing protein</fullName>
    </submittedName>
</protein>
<gene>
    <name evidence="1" type="ORF">SAMN04488112_101111</name>
</gene>
<keyword evidence="2" id="KW-1185">Reference proteome</keyword>
<dbReference type="RefSeq" id="WP_218119229.1">
    <property type="nucleotide sequence ID" value="NZ_FMZA01000001.1"/>
</dbReference>
<dbReference type="STRING" id="1236220.SAMN04488112_101111"/>
<reference evidence="1 2" key="1">
    <citation type="submission" date="2016-10" db="EMBL/GenBank/DDBJ databases">
        <authorList>
            <person name="de Groot N.N."/>
        </authorList>
    </citation>
    <scope>NUCLEOTIDE SEQUENCE [LARGE SCALE GENOMIC DNA]</scope>
    <source>
        <strain evidence="1 2">DSM 45514</strain>
    </source>
</reference>
<organism evidence="1 2">
    <name type="scientific">Melghirimyces thermohalophilus</name>
    <dbReference type="NCBI Taxonomy" id="1236220"/>
    <lineage>
        <taxon>Bacteria</taxon>
        <taxon>Bacillati</taxon>
        <taxon>Bacillota</taxon>
        <taxon>Bacilli</taxon>
        <taxon>Bacillales</taxon>
        <taxon>Thermoactinomycetaceae</taxon>
        <taxon>Melghirimyces</taxon>
    </lineage>
</organism>
<dbReference type="Proteomes" id="UP000199387">
    <property type="component" value="Unassembled WGS sequence"/>
</dbReference>
<dbReference type="InterPro" id="IPR004027">
    <property type="entry name" value="SEC_C_motif"/>
</dbReference>
<dbReference type="EMBL" id="FMZA01000001">
    <property type="protein sequence ID" value="SDB95789.1"/>
    <property type="molecule type" value="Genomic_DNA"/>
</dbReference>
<sequence length="492" mass="57449">MPVTAGRNDPCPCGSGKKYKKCCERVVAIQSAEQVREERERKAKSRLVTELNRWFEEVCSEEIDEIWDLRFKEFFHLPADKPIPANLTYTYRFWILFDAPCYHGQRPVEVWREQLSERTSESDRMAQELTEVHLCCYEVIEVGEGEARLRSLVEEKEFLVRLDEPIKEGMLMFARLSRLVNRYELFGPYTAFGVEMRGEILVHLNEQIQRKGDLKREYWQQNGMQVLGWLMKRARELENSDQPETLPEVIGDRGEDLKDLPKVAPIEDLFRMPTVPEEKASLPDVVGQQFQLFYDRYVSLFQEKTRELYQESLDLLKDYLSIRFGESFTWSLLDEQVLSHFFGVWYVDKGKGGPIRSRIFLNTLKGLFRWIREEAICDIYPTFASVYKESIQELPRAFEARRWLAENGLSKEMAPPFVEGIFQLGISSTGASLEIGGQWIPLQANIQSPPPAGLDNRFWVRGKLSPHPREARMVSVEAVYPYLRVFERELAE</sequence>
<dbReference type="Gene3D" id="3.10.450.50">
    <property type="match status" value="1"/>
</dbReference>
<dbReference type="Pfam" id="PF02810">
    <property type="entry name" value="SEC-C"/>
    <property type="match status" value="1"/>
</dbReference>
<dbReference type="AlphaFoldDB" id="A0A1G6HNF0"/>
<evidence type="ECO:0000313" key="1">
    <source>
        <dbReference type="EMBL" id="SDB95789.1"/>
    </source>
</evidence>
<dbReference type="SUPFAM" id="SSF103642">
    <property type="entry name" value="Sec-C motif"/>
    <property type="match status" value="1"/>
</dbReference>